<dbReference type="EMBL" id="JACHXK010000006">
    <property type="protein sequence ID" value="MBB3111148.1"/>
    <property type="molecule type" value="Genomic_DNA"/>
</dbReference>
<dbReference type="AlphaFoldDB" id="A0A7W5FNG1"/>
<protein>
    <submittedName>
        <fullName evidence="2">Uncharacterized protein (TIGR02452 family)</fullName>
    </submittedName>
</protein>
<proteinExistence type="predicted"/>
<accession>A0A7W5FNG1</accession>
<keyword evidence="3" id="KW-1185">Reference proteome</keyword>
<dbReference type="Gene3D" id="3.40.220.10">
    <property type="entry name" value="Leucine Aminopeptidase, subunit E, domain 1"/>
    <property type="match status" value="1"/>
</dbReference>
<organism evidence="2 3">
    <name type="scientific">Paenibacillus phyllosphaerae</name>
    <dbReference type="NCBI Taxonomy" id="274593"/>
    <lineage>
        <taxon>Bacteria</taxon>
        <taxon>Bacillati</taxon>
        <taxon>Bacillota</taxon>
        <taxon>Bacilli</taxon>
        <taxon>Bacillales</taxon>
        <taxon>Paenibacillaceae</taxon>
        <taxon>Paenibacillus</taxon>
    </lineage>
</organism>
<dbReference type="RefSeq" id="WP_183601015.1">
    <property type="nucleotide sequence ID" value="NZ_JACHXK010000006.1"/>
</dbReference>
<dbReference type="PIRSF" id="PIRSF014899">
    <property type="entry name" value="UCP014899"/>
    <property type="match status" value="1"/>
</dbReference>
<dbReference type="InterPro" id="IPR019261">
    <property type="entry name" value="PARG_cat_microbial"/>
</dbReference>
<dbReference type="PANTHER" id="PTHR35596">
    <property type="entry name" value="DUF2263 DOMAIN-CONTAINING PROTEIN"/>
    <property type="match status" value="1"/>
</dbReference>
<gene>
    <name evidence="2" type="ORF">FHS18_003216</name>
</gene>
<evidence type="ECO:0000313" key="2">
    <source>
        <dbReference type="EMBL" id="MBB3111148.1"/>
    </source>
</evidence>
<dbReference type="PANTHER" id="PTHR35596:SF1">
    <property type="entry name" value="MICROBIAL-TYPE PARG CATALYTIC DOMAIN-CONTAINING PROTEIN"/>
    <property type="match status" value="1"/>
</dbReference>
<dbReference type="NCBIfam" id="TIGR02452">
    <property type="entry name" value="TIGR02452 family protein"/>
    <property type="match status" value="1"/>
</dbReference>
<evidence type="ECO:0000259" key="1">
    <source>
        <dbReference type="Pfam" id="PF10021"/>
    </source>
</evidence>
<name>A0A7W5FNG1_9BACL</name>
<dbReference type="InterPro" id="IPR043472">
    <property type="entry name" value="Macro_dom-like"/>
</dbReference>
<comment type="caution">
    <text evidence="2">The sequence shown here is derived from an EMBL/GenBank/DDBJ whole genome shotgun (WGS) entry which is preliminary data.</text>
</comment>
<dbReference type="InterPro" id="IPR012664">
    <property type="entry name" value="CHP02452"/>
</dbReference>
<reference evidence="2 3" key="1">
    <citation type="submission" date="2020-08" db="EMBL/GenBank/DDBJ databases">
        <title>Genomic Encyclopedia of Type Strains, Phase III (KMG-III): the genomes of soil and plant-associated and newly described type strains.</title>
        <authorList>
            <person name="Whitman W."/>
        </authorList>
    </citation>
    <scope>NUCLEOTIDE SEQUENCE [LARGE SCALE GENOMIC DNA]</scope>
    <source>
        <strain evidence="2 3">CECT 5862</strain>
    </source>
</reference>
<sequence length="292" mass="32599">MKSSAPGREARAVLAEQTLEIIDRGAYTNAQGKTVTIRDEVEAAKRDSWLYRPAQLPTIREEAERLLLAEQTDATVDAPIIEVTEESTLEAARRLTGKQGLRDTLCLNFASAKNPGGGFMGGSQAQEESLARSSALYPCIAQMEEMYAHNRQLRTCLYSDYMIYSPKVPVFRDDRGLLLAEPYEVSIITAPAVNAGVVREREPHNIASIAPVMLDRIRYLLAVAGTRRERAIVLGAYGCGVFRNNPADVAAMFRQVLIEEQYRLLFDHVTFAIFDRSADQQVLHAFKAQFER</sequence>
<dbReference type="Pfam" id="PF10021">
    <property type="entry name" value="PARG_cat_microb"/>
    <property type="match status" value="1"/>
</dbReference>
<feature type="domain" description="Microbial-type PARG catalytic" evidence="1">
    <location>
        <begin position="15"/>
        <end position="173"/>
    </location>
</feature>
<evidence type="ECO:0000313" key="3">
    <source>
        <dbReference type="Proteomes" id="UP000570361"/>
    </source>
</evidence>
<dbReference type="Proteomes" id="UP000570361">
    <property type="component" value="Unassembled WGS sequence"/>
</dbReference>